<keyword evidence="8" id="KW-0418">Kinase</keyword>
<dbReference type="InterPro" id="IPR045133">
    <property type="entry name" value="IRE1/2-like"/>
</dbReference>
<evidence type="ECO:0000256" key="6">
    <source>
        <dbReference type="ARBA" id="ARBA00022729"/>
    </source>
</evidence>
<accession>A0A3P3YL43</accession>
<dbReference type="SMART" id="SM00220">
    <property type="entry name" value="S_TKc"/>
    <property type="match status" value="1"/>
</dbReference>
<keyword evidence="5" id="KW-0812">Transmembrane</keyword>
<dbReference type="PANTHER" id="PTHR13954">
    <property type="entry name" value="IRE1-RELATED"/>
    <property type="match status" value="1"/>
</dbReference>
<evidence type="ECO:0000256" key="5">
    <source>
        <dbReference type="ARBA" id="ARBA00022692"/>
    </source>
</evidence>
<feature type="chain" id="PRO_5018140499" description="non-specific serine/threonine protein kinase" evidence="12">
    <location>
        <begin position="17"/>
        <end position="883"/>
    </location>
</feature>
<evidence type="ECO:0000256" key="8">
    <source>
        <dbReference type="ARBA" id="ARBA00022777"/>
    </source>
</evidence>
<dbReference type="Gene3D" id="2.130.10.10">
    <property type="entry name" value="YVTN repeat-like/Quinoprotein amine dehydrogenase"/>
    <property type="match status" value="1"/>
</dbReference>
<dbReference type="GO" id="GO:0036498">
    <property type="term" value="P:IRE1-mediated unfolded protein response"/>
    <property type="evidence" value="ECO:0007669"/>
    <property type="project" value="TreeGrafter"/>
</dbReference>
<dbReference type="Proteomes" id="UP000290189">
    <property type="component" value="Unassembled WGS sequence"/>
</dbReference>
<evidence type="ECO:0000259" key="13">
    <source>
        <dbReference type="PROSITE" id="PS50011"/>
    </source>
</evidence>
<evidence type="ECO:0000256" key="10">
    <source>
        <dbReference type="ARBA" id="ARBA00022989"/>
    </source>
</evidence>
<feature type="signal peptide" evidence="12">
    <location>
        <begin position="1"/>
        <end position="16"/>
    </location>
</feature>
<keyword evidence="15" id="KW-0496">Mitochondrion</keyword>
<dbReference type="InterPro" id="IPR038357">
    <property type="entry name" value="KEN_sf"/>
</dbReference>
<protein>
    <recommendedName>
        <fullName evidence="2">non-specific serine/threonine protein kinase</fullName>
        <ecNumber evidence="2">2.7.11.1</ecNumber>
    </recommendedName>
</protein>
<reference evidence="15 16" key="1">
    <citation type="submission" date="2018-03" db="EMBL/GenBank/DDBJ databases">
        <authorList>
            <person name="Fogelqvist J."/>
        </authorList>
    </citation>
    <scope>NUCLEOTIDE SEQUENCE [LARGE SCALE GENOMIC DNA]</scope>
</reference>
<feature type="domain" description="Protein kinase" evidence="13">
    <location>
        <begin position="450"/>
        <end position="710"/>
    </location>
</feature>
<dbReference type="Pfam" id="PF06479">
    <property type="entry name" value="Ribonuc_2-5A"/>
    <property type="match status" value="1"/>
</dbReference>
<feature type="region of interest" description="Disordered" evidence="11">
    <location>
        <begin position="418"/>
        <end position="437"/>
    </location>
</feature>
<geneLocation type="mitochondrion" evidence="15"/>
<evidence type="ECO:0000256" key="12">
    <source>
        <dbReference type="SAM" id="SignalP"/>
    </source>
</evidence>
<dbReference type="GO" id="GO:0006397">
    <property type="term" value="P:mRNA processing"/>
    <property type="evidence" value="ECO:0007669"/>
    <property type="project" value="InterPro"/>
</dbReference>
<comment type="subcellular location">
    <subcellularLocation>
        <location evidence="1">Membrane</location>
        <topology evidence="1">Single-pass type I membrane protein</topology>
    </subcellularLocation>
</comment>
<dbReference type="InterPro" id="IPR010513">
    <property type="entry name" value="KEN_dom"/>
</dbReference>
<dbReference type="SMART" id="SM00580">
    <property type="entry name" value="PUG"/>
    <property type="match status" value="1"/>
</dbReference>
<evidence type="ECO:0000259" key="14">
    <source>
        <dbReference type="PROSITE" id="PS51392"/>
    </source>
</evidence>
<evidence type="ECO:0000256" key="11">
    <source>
        <dbReference type="SAM" id="MobiDB-lite"/>
    </source>
</evidence>
<dbReference type="GO" id="GO:1990604">
    <property type="term" value="C:IRE1-TRAF2-ASK1 complex"/>
    <property type="evidence" value="ECO:0007669"/>
    <property type="project" value="TreeGrafter"/>
</dbReference>
<dbReference type="InterPro" id="IPR011047">
    <property type="entry name" value="Quinoprotein_ADH-like_sf"/>
</dbReference>
<organism evidence="15 16">
    <name type="scientific">Plasmodiophora brassicae</name>
    <name type="common">Clubroot disease agent</name>
    <dbReference type="NCBI Taxonomy" id="37360"/>
    <lineage>
        <taxon>Eukaryota</taxon>
        <taxon>Sar</taxon>
        <taxon>Rhizaria</taxon>
        <taxon>Endomyxa</taxon>
        <taxon>Phytomyxea</taxon>
        <taxon>Plasmodiophorida</taxon>
        <taxon>Plasmodiophoridae</taxon>
        <taxon>Plasmodiophora</taxon>
    </lineage>
</organism>
<dbReference type="GO" id="GO:0004674">
    <property type="term" value="F:protein serine/threonine kinase activity"/>
    <property type="evidence" value="ECO:0007669"/>
    <property type="project" value="UniProtKB-KW"/>
</dbReference>
<evidence type="ECO:0000256" key="3">
    <source>
        <dbReference type="ARBA" id="ARBA00022527"/>
    </source>
</evidence>
<dbReference type="InterPro" id="IPR015943">
    <property type="entry name" value="WD40/YVTN_repeat-like_dom_sf"/>
</dbReference>
<dbReference type="PROSITE" id="PS50011">
    <property type="entry name" value="PROTEIN_KINASE_DOM"/>
    <property type="match status" value="1"/>
</dbReference>
<evidence type="ECO:0000256" key="7">
    <source>
        <dbReference type="ARBA" id="ARBA00022741"/>
    </source>
</evidence>
<sequence length="883" mass="96545">MTWAAALLIVAACALAAGVFGTDALPMAPPRPGVRLLLAAVDGMLVSIRADTGNVLWRIPSKSPFLSASHVDGIPIGASRDSQAGVILPGVDGNLFYMNGDAVEPIDVSLQEIAERTPFQTSEGTRFIATKHSHVVLVDGTTGMIVKRLSPDGWGAPDDTDAGFADSDDTCASGKPAMPSRTLWIGKADVVVSAIDLQQPLAPSWNISYSEITSFLHNADDTAFDTLPEIFASSSGHVWARDRQTHAVLWKVKLGSCLASVHAQVRSDIVRVPHRYANVKSMGSTTTLLRTHDTPVVARVPRTGQAFVVSNGNRASYARLQKRGVIDRRQFTHLLPAPQPPQELAMPEEHRQALPLPEPPRPPHGRVGDSIHITVNLPTSTHRILIAIACVIVALAIWVAVHRRPATVKPDDAAPITSATAISPAPSEPVSQTQQPSNASGVLAIGKISIQTRSLLGLGSQGTIVFDGFFEGRPVAVKRLQRHLYSHASREISLMIESDSHPAVLRYFAREDDDNFIYVAIERCMCSLGDVVSGTASSVPPLLSSTGAPLPVTLRLLSEIIGGLHYLHSMSIVHKDLKPANILITEDLKAKIADMGLSTRLEQSRSSFDFASAGGGSTGWHAAEFMQPDTSRLTRSVDIFSVGCIIYYVLTRGQHPFGDSYQRDAAILKGAYNLDRIRHLPEAVNLIQAMISIVPEQRPSCAEILKHPFFWSDEAKLEFLQEMSDRVEVEKPESPIRTALECQAPRVVGRSWDRAIDPALLDNLGKYRKYNFGSIRDCLRVIRNKKNHYRDLPVDVQASLGEYPSGFLFYFTSRFPFLLLYSFAFAGRYFAHDASFARHFAGLSTKTLEQNWRLWSCRDDDDVAGDDHKASVVDGRSPSPDRP</sequence>
<dbReference type="AlphaFoldDB" id="A0A3P3YL43"/>
<dbReference type="CDD" id="cd10422">
    <property type="entry name" value="RNase_Ire1"/>
    <property type="match status" value="1"/>
</dbReference>
<keyword evidence="10" id="KW-1133">Transmembrane helix</keyword>
<keyword evidence="9" id="KW-0067">ATP-binding</keyword>
<dbReference type="Pfam" id="PF00069">
    <property type="entry name" value="Pkinase"/>
    <property type="match status" value="1"/>
</dbReference>
<dbReference type="GO" id="GO:0004521">
    <property type="term" value="F:RNA endonuclease activity"/>
    <property type="evidence" value="ECO:0007669"/>
    <property type="project" value="InterPro"/>
</dbReference>
<dbReference type="SUPFAM" id="SSF56112">
    <property type="entry name" value="Protein kinase-like (PK-like)"/>
    <property type="match status" value="1"/>
</dbReference>
<dbReference type="Gene3D" id="3.30.200.20">
    <property type="entry name" value="Phosphorylase Kinase, domain 1"/>
    <property type="match status" value="1"/>
</dbReference>
<dbReference type="PROSITE" id="PS00108">
    <property type="entry name" value="PROTEIN_KINASE_ST"/>
    <property type="match status" value="1"/>
</dbReference>
<keyword evidence="3" id="KW-0723">Serine/threonine-protein kinase</keyword>
<dbReference type="FunFam" id="3.30.200.20:FF:000077">
    <property type="entry name" value="Putative Serine/threonine-protein kinase/endoribonuclease IRE1"/>
    <property type="match status" value="1"/>
</dbReference>
<feature type="domain" description="KEN" evidence="14">
    <location>
        <begin position="713"/>
        <end position="842"/>
    </location>
</feature>
<dbReference type="PANTHER" id="PTHR13954:SF6">
    <property type="entry name" value="NON-SPECIFIC SERINE_THREONINE PROTEIN KINASE"/>
    <property type="match status" value="1"/>
</dbReference>
<dbReference type="EMBL" id="OVEO01000015">
    <property type="protein sequence ID" value="SPR00907.1"/>
    <property type="molecule type" value="Genomic_DNA"/>
</dbReference>
<keyword evidence="7" id="KW-0547">Nucleotide-binding</keyword>
<name>A0A3P3YL43_PLABS</name>
<dbReference type="PROSITE" id="PS51392">
    <property type="entry name" value="KEN"/>
    <property type="match status" value="1"/>
</dbReference>
<keyword evidence="4" id="KW-0808">Transferase</keyword>
<evidence type="ECO:0000256" key="2">
    <source>
        <dbReference type="ARBA" id="ARBA00012513"/>
    </source>
</evidence>
<dbReference type="InterPro" id="IPR008271">
    <property type="entry name" value="Ser/Thr_kinase_AS"/>
</dbReference>
<evidence type="ECO:0000256" key="4">
    <source>
        <dbReference type="ARBA" id="ARBA00022679"/>
    </source>
</evidence>
<dbReference type="SUPFAM" id="SSF50998">
    <property type="entry name" value="Quinoprotein alcohol dehydrogenase-like"/>
    <property type="match status" value="1"/>
</dbReference>
<feature type="region of interest" description="Disordered" evidence="11">
    <location>
        <begin position="861"/>
        <end position="883"/>
    </location>
</feature>
<dbReference type="GO" id="GO:0051082">
    <property type="term" value="F:unfolded protein binding"/>
    <property type="evidence" value="ECO:0007669"/>
    <property type="project" value="TreeGrafter"/>
</dbReference>
<dbReference type="InterPro" id="IPR000719">
    <property type="entry name" value="Prot_kinase_dom"/>
</dbReference>
<keyword evidence="10" id="KW-0472">Membrane</keyword>
<dbReference type="EC" id="2.7.11.1" evidence="2"/>
<dbReference type="Gene3D" id="1.20.1440.180">
    <property type="entry name" value="KEN domain"/>
    <property type="match status" value="1"/>
</dbReference>
<dbReference type="Gene3D" id="1.10.510.10">
    <property type="entry name" value="Transferase(Phosphotransferase) domain 1"/>
    <property type="match status" value="1"/>
</dbReference>
<gene>
    <name evidence="15" type="ORF">PLBR_LOCUS8122</name>
</gene>
<dbReference type="GO" id="GO:0005524">
    <property type="term" value="F:ATP binding"/>
    <property type="evidence" value="ECO:0007669"/>
    <property type="project" value="UniProtKB-KW"/>
</dbReference>
<evidence type="ECO:0000313" key="15">
    <source>
        <dbReference type="EMBL" id="SPR00907.1"/>
    </source>
</evidence>
<evidence type="ECO:0000256" key="9">
    <source>
        <dbReference type="ARBA" id="ARBA00022840"/>
    </source>
</evidence>
<evidence type="ECO:0000313" key="16">
    <source>
        <dbReference type="Proteomes" id="UP000290189"/>
    </source>
</evidence>
<proteinExistence type="predicted"/>
<evidence type="ECO:0000256" key="1">
    <source>
        <dbReference type="ARBA" id="ARBA00004479"/>
    </source>
</evidence>
<keyword evidence="6 12" id="KW-0732">Signal</keyword>
<feature type="region of interest" description="Disordered" evidence="11">
    <location>
        <begin position="337"/>
        <end position="365"/>
    </location>
</feature>
<dbReference type="InterPro" id="IPR011009">
    <property type="entry name" value="Kinase-like_dom_sf"/>
</dbReference>